<keyword evidence="2" id="KW-1185">Reference proteome</keyword>
<gene>
    <name evidence="1" type="ORF">DCCM_3057</name>
</gene>
<dbReference type="Proteomes" id="UP000239549">
    <property type="component" value="Unassembled WGS sequence"/>
</dbReference>
<organism evidence="1 2">
    <name type="scientific">Desulfocucumis palustris</name>
    <dbReference type="NCBI Taxonomy" id="1898651"/>
    <lineage>
        <taxon>Bacteria</taxon>
        <taxon>Bacillati</taxon>
        <taxon>Bacillota</taxon>
        <taxon>Clostridia</taxon>
        <taxon>Eubacteriales</taxon>
        <taxon>Desulfocucumaceae</taxon>
        <taxon>Desulfocucumis</taxon>
    </lineage>
</organism>
<protein>
    <submittedName>
        <fullName evidence="1">Uncharacterized protein</fullName>
    </submittedName>
</protein>
<evidence type="ECO:0000313" key="2">
    <source>
        <dbReference type="Proteomes" id="UP000239549"/>
    </source>
</evidence>
<dbReference type="EMBL" id="BFAV01000124">
    <property type="protein sequence ID" value="GBF33946.1"/>
    <property type="molecule type" value="Genomic_DNA"/>
</dbReference>
<sequence length="128" mass="14137">MMAEDLKNSDFLEELTKLVIQINDLFNTSGCGPQEIPDKPALTAGLMAAFSAALAATASKSGVWCKNINQNGVANNSFINSEHKINLEDFQGRFKEVKETEIITVNSFKDKGKKDTPLEEMELELLEL</sequence>
<comment type="caution">
    <text evidence="1">The sequence shown here is derived from an EMBL/GenBank/DDBJ whole genome shotgun (WGS) entry which is preliminary data.</text>
</comment>
<evidence type="ECO:0000313" key="1">
    <source>
        <dbReference type="EMBL" id="GBF33946.1"/>
    </source>
</evidence>
<dbReference type="AlphaFoldDB" id="A0A2L2XI81"/>
<name>A0A2L2XI81_9FIRM</name>
<accession>A0A2L2XI81</accession>
<reference evidence="2" key="1">
    <citation type="submission" date="2018-02" db="EMBL/GenBank/DDBJ databases">
        <title>Genome sequence of Desulfocucumis palustris strain NAW-5.</title>
        <authorList>
            <person name="Watanabe M."/>
            <person name="Kojima H."/>
            <person name="Fukui M."/>
        </authorList>
    </citation>
    <scope>NUCLEOTIDE SEQUENCE [LARGE SCALE GENOMIC DNA]</scope>
    <source>
        <strain evidence="2">NAW-5</strain>
    </source>
</reference>
<proteinExistence type="predicted"/>